<dbReference type="SUPFAM" id="SSF47090">
    <property type="entry name" value="PGBD-like"/>
    <property type="match status" value="1"/>
</dbReference>
<organism evidence="2 3">
    <name type="scientific">Nonomuraea spiralis</name>
    <dbReference type="NCBI Taxonomy" id="46182"/>
    <lineage>
        <taxon>Bacteria</taxon>
        <taxon>Bacillati</taxon>
        <taxon>Actinomycetota</taxon>
        <taxon>Actinomycetes</taxon>
        <taxon>Streptosporangiales</taxon>
        <taxon>Streptosporangiaceae</taxon>
        <taxon>Nonomuraea</taxon>
    </lineage>
</organism>
<protein>
    <submittedName>
        <fullName evidence="2">Peptidoglycan-binding protein</fullName>
    </submittedName>
</protein>
<evidence type="ECO:0000313" key="2">
    <source>
        <dbReference type="EMBL" id="MFB9202701.1"/>
    </source>
</evidence>
<feature type="domain" description="Peptidoglycan binding-like" evidence="1">
    <location>
        <begin position="117"/>
        <end position="165"/>
    </location>
</feature>
<keyword evidence="3" id="KW-1185">Reference proteome</keyword>
<dbReference type="InterPro" id="IPR036366">
    <property type="entry name" value="PGBDSf"/>
</dbReference>
<name>A0ABV5IDT2_9ACTN</name>
<dbReference type="EMBL" id="JBHMEI010000012">
    <property type="protein sequence ID" value="MFB9202701.1"/>
    <property type="molecule type" value="Genomic_DNA"/>
</dbReference>
<dbReference type="Pfam" id="PF01471">
    <property type="entry name" value="PG_binding_1"/>
    <property type="match status" value="1"/>
</dbReference>
<sequence>MTGRLAAGSLILAAVCATTAVIVFGGRGDEPVTHDAVPAALAEITKQDLADTTTATGIVGYGRERPLAAATPGTVTALPAIGSTVRRGGVLFKVDQIPTVLLYGKVPGYRTLRPGARGADVRQLEENLRELGYRGFTVDDVFSRESTRAVRRWQKDLGVKQTGVVEFGRVVFQPGAVRVNDQTAGPGTLVRPGSPLLTVTGSAHLVTVRLDETEYRLARIGATATVKTPAGEQVQGKVATAQFVVNSDQGGTTTKVELTVAIGAVGFDRAAVDVTLVSEVRKDVLTVPVAALLALSEGGYGVELADGRIVPVRTGLFAGGRVEVSGQGLTAGLKVGMPT</sequence>
<gene>
    <name evidence="2" type="ORF">ACFFV7_16000</name>
</gene>
<dbReference type="InterPro" id="IPR036365">
    <property type="entry name" value="PGBD-like_sf"/>
</dbReference>
<evidence type="ECO:0000313" key="3">
    <source>
        <dbReference type="Proteomes" id="UP001589647"/>
    </source>
</evidence>
<reference evidence="2 3" key="1">
    <citation type="submission" date="2024-09" db="EMBL/GenBank/DDBJ databases">
        <authorList>
            <person name="Sun Q."/>
            <person name="Mori K."/>
        </authorList>
    </citation>
    <scope>NUCLEOTIDE SEQUENCE [LARGE SCALE GENOMIC DNA]</scope>
    <source>
        <strain evidence="2 3">CCM 3426</strain>
    </source>
</reference>
<accession>A0ABV5IDT2</accession>
<evidence type="ECO:0000259" key="1">
    <source>
        <dbReference type="Pfam" id="PF01471"/>
    </source>
</evidence>
<dbReference type="Proteomes" id="UP001589647">
    <property type="component" value="Unassembled WGS sequence"/>
</dbReference>
<proteinExistence type="predicted"/>
<dbReference type="InterPro" id="IPR002477">
    <property type="entry name" value="Peptidoglycan-bd-like"/>
</dbReference>
<comment type="caution">
    <text evidence="2">The sequence shown here is derived from an EMBL/GenBank/DDBJ whole genome shotgun (WGS) entry which is preliminary data.</text>
</comment>
<dbReference type="PANTHER" id="PTHR30469:SF38">
    <property type="entry name" value="HLYD FAMILY SECRETION PROTEIN"/>
    <property type="match status" value="1"/>
</dbReference>
<dbReference type="RefSeq" id="WP_189652692.1">
    <property type="nucleotide sequence ID" value="NZ_BMRC01000030.1"/>
</dbReference>
<dbReference type="PANTHER" id="PTHR30469">
    <property type="entry name" value="MULTIDRUG RESISTANCE PROTEIN MDTA"/>
    <property type="match status" value="1"/>
</dbReference>
<dbReference type="Gene3D" id="1.10.101.10">
    <property type="entry name" value="PGBD-like superfamily/PGBD"/>
    <property type="match status" value="1"/>
</dbReference>
<dbReference type="Gene3D" id="2.40.420.20">
    <property type="match status" value="1"/>
</dbReference>